<dbReference type="Proteomes" id="UP000815325">
    <property type="component" value="Unassembled WGS sequence"/>
</dbReference>
<feature type="compositionally biased region" description="Polar residues" evidence="1">
    <location>
        <begin position="20"/>
        <end position="30"/>
    </location>
</feature>
<feature type="compositionally biased region" description="Low complexity" evidence="1">
    <location>
        <begin position="307"/>
        <end position="326"/>
    </location>
</feature>
<feature type="compositionally biased region" description="Polar residues" evidence="1">
    <location>
        <begin position="271"/>
        <end position="304"/>
    </location>
</feature>
<name>A0ABQ7G6P1_DUNSA</name>
<dbReference type="EMBL" id="MU070061">
    <property type="protein sequence ID" value="KAF5830273.1"/>
    <property type="molecule type" value="Genomic_DNA"/>
</dbReference>
<feature type="region of interest" description="Disordered" evidence="1">
    <location>
        <begin position="1"/>
        <end position="53"/>
    </location>
</feature>
<feature type="region of interest" description="Disordered" evidence="1">
    <location>
        <begin position="460"/>
        <end position="481"/>
    </location>
</feature>
<reference evidence="2" key="1">
    <citation type="submission" date="2017-08" db="EMBL/GenBank/DDBJ databases">
        <authorList>
            <person name="Polle J.E."/>
            <person name="Barry K."/>
            <person name="Cushman J."/>
            <person name="Schmutz J."/>
            <person name="Tran D."/>
            <person name="Hathwaick L.T."/>
            <person name="Yim W.C."/>
            <person name="Jenkins J."/>
            <person name="Mckie-Krisberg Z.M."/>
            <person name="Prochnik S."/>
            <person name="Lindquist E."/>
            <person name="Dockter R.B."/>
            <person name="Adam C."/>
            <person name="Molina H."/>
            <person name="Bunkerborg J."/>
            <person name="Jin E."/>
            <person name="Buchheim M."/>
            <person name="Magnuson J."/>
        </authorList>
    </citation>
    <scope>NUCLEOTIDE SEQUENCE</scope>
    <source>
        <strain evidence="2">CCAP 19/18</strain>
    </source>
</reference>
<evidence type="ECO:0000313" key="3">
    <source>
        <dbReference type="Proteomes" id="UP000815325"/>
    </source>
</evidence>
<feature type="compositionally biased region" description="Pro residues" evidence="1">
    <location>
        <begin position="339"/>
        <end position="350"/>
    </location>
</feature>
<feature type="compositionally biased region" description="Polar residues" evidence="1">
    <location>
        <begin position="234"/>
        <end position="262"/>
    </location>
</feature>
<evidence type="ECO:0000256" key="1">
    <source>
        <dbReference type="SAM" id="MobiDB-lite"/>
    </source>
</evidence>
<feature type="region of interest" description="Disordered" evidence="1">
    <location>
        <begin position="95"/>
        <end position="137"/>
    </location>
</feature>
<sequence length="559" mass="58995">RVDAELRKSGNGRGTHAHAQPSSPSAQQRPCWSHTLPPPQQPQQLPCRYPLPPHLDSQLHLSLPLPPSSGQPSFPVMLNPLGSPCPLLLPILAPKRSTTHPHPEPPRPPSPPVDYLATFSPVPDSPTDSYAHNNPGCTGQLPPSPTFATASTCLKQECRPPSPTFAPSAPSRPSHGHSLPLPAFAALTDVNVPEKQPACQNTLPAPPQTAAGMQTQTTAAAAAQGAIDEHPLPSFSQTLFPCPSSSPTQHANHHPSSASISCMPSPPPQPSESLAPTTPTTHNQHAAQTSHTPSTPPQVVSPHQYQPLATPPSAASAPTLHPLPLSQQHPFSPQVLPAPSGPFPRPPPPQQQTLFAQPNQTPSQSLPPDLGGNLPRNVNTHCKDACSQFCGDAAVLKCLTDNMAPFHEHQQTLAPIPPSQIAGQSLLLAHPLQWHPSTYSDPPQQSLQLLRGQQAHTPYMTACGGTSEPNSNRSGSCGTIHHAAVSQGDGQLLASLSQPHPNPSPAATPNIQSFVQCSPALGPQQSLFGYQPQQSLSHGISNSNFAAPPQASLWDMQHH</sequence>
<feature type="compositionally biased region" description="Polar residues" evidence="1">
    <location>
        <begin position="126"/>
        <end position="137"/>
    </location>
</feature>
<protein>
    <submittedName>
        <fullName evidence="2">Uncharacterized protein</fullName>
    </submittedName>
</protein>
<feature type="region of interest" description="Disordered" evidence="1">
    <location>
        <begin position="158"/>
        <end position="178"/>
    </location>
</feature>
<feature type="non-terminal residue" evidence="2">
    <location>
        <position position="1"/>
    </location>
</feature>
<comment type="caution">
    <text evidence="2">The sequence shown here is derived from an EMBL/GenBank/DDBJ whole genome shotgun (WGS) entry which is preliminary data.</text>
</comment>
<proteinExistence type="predicted"/>
<feature type="compositionally biased region" description="Low complexity" evidence="1">
    <location>
        <begin position="208"/>
        <end position="226"/>
    </location>
</feature>
<keyword evidence="3" id="KW-1185">Reference proteome</keyword>
<feature type="compositionally biased region" description="Low complexity" evidence="1">
    <location>
        <begin position="42"/>
        <end position="53"/>
    </location>
</feature>
<accession>A0ABQ7G6P1</accession>
<evidence type="ECO:0000313" key="2">
    <source>
        <dbReference type="EMBL" id="KAF5830273.1"/>
    </source>
</evidence>
<feature type="region of interest" description="Disordered" evidence="1">
    <location>
        <begin position="195"/>
        <end position="374"/>
    </location>
</feature>
<feature type="compositionally biased region" description="Polar residues" evidence="1">
    <location>
        <begin position="353"/>
        <end position="366"/>
    </location>
</feature>
<feature type="region of interest" description="Disordered" evidence="1">
    <location>
        <begin position="539"/>
        <end position="559"/>
    </location>
</feature>
<organism evidence="2 3">
    <name type="scientific">Dunaliella salina</name>
    <name type="common">Green alga</name>
    <name type="synonym">Protococcus salinus</name>
    <dbReference type="NCBI Taxonomy" id="3046"/>
    <lineage>
        <taxon>Eukaryota</taxon>
        <taxon>Viridiplantae</taxon>
        <taxon>Chlorophyta</taxon>
        <taxon>core chlorophytes</taxon>
        <taxon>Chlorophyceae</taxon>
        <taxon>CS clade</taxon>
        <taxon>Chlamydomonadales</taxon>
        <taxon>Dunaliellaceae</taxon>
        <taxon>Dunaliella</taxon>
    </lineage>
</organism>
<feature type="compositionally biased region" description="Polar residues" evidence="1">
    <location>
        <begin position="467"/>
        <end position="477"/>
    </location>
</feature>
<gene>
    <name evidence="2" type="ORF">DUNSADRAFT_14795</name>
</gene>